<keyword evidence="2" id="KW-1185">Reference proteome</keyword>
<sequence>MFFRSLRPKRRPAQPEDGLRTLRGRLGLAECEDTPAAHHPPAPLRVHETTNCARTIVYAPDIDGHAEAGEVVWLWAPVNGPSKPPSERPMLVVGRTRFQQLLGLLISADPQHDEDPTWMGIGTGLWETSGTPCWMRMDKVIEVPEYAVRREGALFPERRFERIAHTLRTRFGWV</sequence>
<reference evidence="1 2" key="1">
    <citation type="submission" date="2019-06" db="EMBL/GenBank/DDBJ databases">
        <authorList>
            <person name="Li J."/>
        </authorList>
    </citation>
    <scope>NUCLEOTIDE SEQUENCE [LARGE SCALE GENOMIC DNA]</scope>
    <source>
        <strain evidence="1 2">LMG 28165</strain>
    </source>
</reference>
<evidence type="ECO:0000313" key="2">
    <source>
        <dbReference type="Proteomes" id="UP000312032"/>
    </source>
</evidence>
<dbReference type="Pfam" id="PF02452">
    <property type="entry name" value="PemK_toxin"/>
    <property type="match status" value="1"/>
</dbReference>
<dbReference type="AlphaFoldDB" id="A0A5C4U475"/>
<gene>
    <name evidence="1" type="ORF">FHE74_07955</name>
</gene>
<name>A0A5C4U475_9CORY</name>
<dbReference type="Proteomes" id="UP000312032">
    <property type="component" value="Unassembled WGS sequence"/>
</dbReference>
<proteinExistence type="predicted"/>
<accession>A0A5C4U475</accession>
<dbReference type="InterPro" id="IPR003477">
    <property type="entry name" value="PemK-like"/>
</dbReference>
<dbReference type="GO" id="GO:0003677">
    <property type="term" value="F:DNA binding"/>
    <property type="evidence" value="ECO:0007669"/>
    <property type="project" value="InterPro"/>
</dbReference>
<dbReference type="OrthoDB" id="5184628at2"/>
<protein>
    <submittedName>
        <fullName evidence="1">Type II toxin-antitoxin system PemK/MazF family toxin</fullName>
    </submittedName>
</protein>
<comment type="caution">
    <text evidence="1">The sequence shown here is derived from an EMBL/GenBank/DDBJ whole genome shotgun (WGS) entry which is preliminary data.</text>
</comment>
<organism evidence="1 2">
    <name type="scientific">Corynebacterium tapiri</name>
    <dbReference type="NCBI Taxonomy" id="1448266"/>
    <lineage>
        <taxon>Bacteria</taxon>
        <taxon>Bacillati</taxon>
        <taxon>Actinomycetota</taxon>
        <taxon>Actinomycetes</taxon>
        <taxon>Mycobacteriales</taxon>
        <taxon>Corynebacteriaceae</taxon>
        <taxon>Corynebacterium</taxon>
    </lineage>
</organism>
<evidence type="ECO:0000313" key="1">
    <source>
        <dbReference type="EMBL" id="TNL96683.1"/>
    </source>
</evidence>
<dbReference type="EMBL" id="VDHJ01000010">
    <property type="protein sequence ID" value="TNL96683.1"/>
    <property type="molecule type" value="Genomic_DNA"/>
</dbReference>
<dbReference type="SUPFAM" id="SSF50118">
    <property type="entry name" value="Cell growth inhibitor/plasmid maintenance toxic component"/>
    <property type="match status" value="1"/>
</dbReference>